<evidence type="ECO:0000313" key="3">
    <source>
        <dbReference type="Proteomes" id="UP000327044"/>
    </source>
</evidence>
<evidence type="ECO:0000313" key="1">
    <source>
        <dbReference type="EMBL" id="JAV87658.1"/>
    </source>
</evidence>
<dbReference type="AlphaFoldDB" id="A0A1Y1MRG6"/>
<protein>
    <submittedName>
        <fullName evidence="1">Uncharacterized protein</fullName>
    </submittedName>
</protein>
<reference evidence="1" key="1">
    <citation type="journal article" date="2016" name="Sci. Rep.">
        <title>Molecular characterization of firefly nuptial gifts: a multi-omics approach sheds light on postcopulatory sexual selection.</title>
        <authorList>
            <person name="Al-Wathiqui N."/>
            <person name="Fallon T.R."/>
            <person name="South A."/>
            <person name="Weng J.K."/>
            <person name="Lewis S.M."/>
        </authorList>
    </citation>
    <scope>NUCLEOTIDE SEQUENCE</scope>
</reference>
<accession>A0A1Y1MRG6</accession>
<reference evidence="2 3" key="2">
    <citation type="journal article" date="2018" name="Elife">
        <title>Firefly genomes illuminate parallel origins of bioluminescence in beetles.</title>
        <authorList>
            <person name="Fallon T.R."/>
            <person name="Lower S.E."/>
            <person name="Chang C.H."/>
            <person name="Bessho-Uehara M."/>
            <person name="Martin G.J."/>
            <person name="Bewick A.J."/>
            <person name="Behringer M."/>
            <person name="Debat H.J."/>
            <person name="Wong I."/>
            <person name="Day J.C."/>
            <person name="Suvorov A."/>
            <person name="Silva C.J."/>
            <person name="Stanger-Hall K.F."/>
            <person name="Hall D.W."/>
            <person name="Schmitz R.J."/>
            <person name="Nelson D.R."/>
            <person name="Lewis S.M."/>
            <person name="Shigenobu S."/>
            <person name="Bybee S.M."/>
            <person name="Larracuente A.M."/>
            <person name="Oba Y."/>
            <person name="Weng J.K."/>
        </authorList>
    </citation>
    <scope>NUCLEOTIDE SEQUENCE [LARGE SCALE GENOMIC DNA]</scope>
    <source>
        <strain evidence="2">1611_PpyrPB1</strain>
        <tissue evidence="2">Whole body</tissue>
    </source>
</reference>
<evidence type="ECO:0000313" key="2">
    <source>
        <dbReference type="EMBL" id="KAB0798868.1"/>
    </source>
</evidence>
<keyword evidence="3" id="KW-1185">Reference proteome</keyword>
<dbReference type="EMBL" id="VVIM01000005">
    <property type="protein sequence ID" value="KAB0798868.1"/>
    <property type="molecule type" value="Genomic_DNA"/>
</dbReference>
<organism evidence="1">
    <name type="scientific">Photinus pyralis</name>
    <name type="common">Common eastern firefly</name>
    <name type="synonym">Lampyris pyralis</name>
    <dbReference type="NCBI Taxonomy" id="7054"/>
    <lineage>
        <taxon>Eukaryota</taxon>
        <taxon>Metazoa</taxon>
        <taxon>Ecdysozoa</taxon>
        <taxon>Arthropoda</taxon>
        <taxon>Hexapoda</taxon>
        <taxon>Insecta</taxon>
        <taxon>Pterygota</taxon>
        <taxon>Neoptera</taxon>
        <taxon>Endopterygota</taxon>
        <taxon>Coleoptera</taxon>
        <taxon>Polyphaga</taxon>
        <taxon>Elateriformia</taxon>
        <taxon>Elateroidea</taxon>
        <taxon>Lampyridae</taxon>
        <taxon>Lampyrinae</taxon>
        <taxon>Photinus</taxon>
    </lineage>
</organism>
<gene>
    <name evidence="2" type="ORF">PPYR_06748</name>
</gene>
<dbReference type="OrthoDB" id="8187791at2759"/>
<reference evidence="2" key="3">
    <citation type="submission" date="2019-08" db="EMBL/GenBank/DDBJ databases">
        <authorList>
            <consortium name="Photinus pyralis genome working group"/>
            <person name="Fallon T.R."/>
            <person name="Sander Lower S.E."/>
            <person name="Weng J.-K."/>
        </authorList>
    </citation>
    <scope>NUCLEOTIDE SEQUENCE</scope>
    <source>
        <strain evidence="2">1611_PpyrPB1</strain>
        <tissue evidence="2">Whole body</tissue>
    </source>
</reference>
<name>A0A1Y1MRG6_PHOPY</name>
<proteinExistence type="predicted"/>
<sequence>MTLVSRSFDTFWLLLAYIHCFTYANNISLYTEINGTYDTSKPYCFRFTWLGTEFTKENVINTTCAEILDAKRDNHIPCRNPLVITYDGSPPDINYIWEHHRDQVVTRQANGQVCVKYSFIYNNVVQNITYLTTKVSMSGESAVTDGCYRQTVDGHEVELCVCKSFSGIGKPCNTASRNAIPMVTLFLTTILIIK</sequence>
<dbReference type="EMBL" id="GEZM01024979">
    <property type="protein sequence ID" value="JAV87658.1"/>
    <property type="molecule type" value="Transcribed_RNA"/>
</dbReference>
<dbReference type="Proteomes" id="UP000327044">
    <property type="component" value="Unassembled WGS sequence"/>
</dbReference>
<dbReference type="InParanoid" id="A0A1Y1MRG6"/>